<feature type="chain" id="PRO_5046421431" evidence="2">
    <location>
        <begin position="23"/>
        <end position="109"/>
    </location>
</feature>
<keyword evidence="4" id="KW-1185">Reference proteome</keyword>
<organism evidence="3 4">
    <name type="scientific">Streptomyces hyderabadensis</name>
    <dbReference type="NCBI Taxonomy" id="598549"/>
    <lineage>
        <taxon>Bacteria</taxon>
        <taxon>Bacillati</taxon>
        <taxon>Actinomycetota</taxon>
        <taxon>Actinomycetes</taxon>
        <taxon>Kitasatosporales</taxon>
        <taxon>Streptomycetaceae</taxon>
        <taxon>Streptomyces</taxon>
    </lineage>
</organism>
<evidence type="ECO:0000256" key="2">
    <source>
        <dbReference type="SAM" id="SignalP"/>
    </source>
</evidence>
<dbReference type="EMBL" id="BAABIV010000035">
    <property type="protein sequence ID" value="GAA5011568.1"/>
    <property type="molecule type" value="Genomic_DNA"/>
</dbReference>
<evidence type="ECO:0000256" key="1">
    <source>
        <dbReference type="SAM" id="MobiDB-lite"/>
    </source>
</evidence>
<sequence>MSDRSRLPIRTPVALNSGSAMAVAPSCASVPAAGSLPAPCREHQYAPSLSGGDRSTRANAPPTVPPPGRTRHPRGAFEAPKAVFMQVRSVWKVFMIQGVGRTVRRRRAA</sequence>
<evidence type="ECO:0000313" key="3">
    <source>
        <dbReference type="EMBL" id="GAA5011568.1"/>
    </source>
</evidence>
<feature type="region of interest" description="Disordered" evidence="1">
    <location>
        <begin position="38"/>
        <end position="75"/>
    </location>
</feature>
<accession>A0ABP9IVL5</accession>
<comment type="caution">
    <text evidence="3">The sequence shown here is derived from an EMBL/GenBank/DDBJ whole genome shotgun (WGS) entry which is preliminary data.</text>
</comment>
<evidence type="ECO:0000313" key="4">
    <source>
        <dbReference type="Proteomes" id="UP001500610"/>
    </source>
</evidence>
<reference evidence="4" key="1">
    <citation type="journal article" date="2019" name="Int. J. Syst. Evol. Microbiol.">
        <title>The Global Catalogue of Microorganisms (GCM) 10K type strain sequencing project: providing services to taxonomists for standard genome sequencing and annotation.</title>
        <authorList>
            <consortium name="The Broad Institute Genomics Platform"/>
            <consortium name="The Broad Institute Genome Sequencing Center for Infectious Disease"/>
            <person name="Wu L."/>
            <person name="Ma J."/>
        </authorList>
    </citation>
    <scope>NUCLEOTIDE SEQUENCE [LARGE SCALE GENOMIC DNA]</scope>
    <source>
        <strain evidence="4">JCM 17657</strain>
    </source>
</reference>
<gene>
    <name evidence="3" type="ORF">GCM10023257_68660</name>
</gene>
<protein>
    <submittedName>
        <fullName evidence="3">Uncharacterized protein</fullName>
    </submittedName>
</protein>
<name>A0ABP9IVL5_9ACTN</name>
<dbReference type="Proteomes" id="UP001500610">
    <property type="component" value="Unassembled WGS sequence"/>
</dbReference>
<feature type="signal peptide" evidence="2">
    <location>
        <begin position="1"/>
        <end position="22"/>
    </location>
</feature>
<proteinExistence type="predicted"/>
<keyword evidence="2" id="KW-0732">Signal</keyword>